<dbReference type="SUPFAM" id="SSF55729">
    <property type="entry name" value="Acyl-CoA N-acyltransferases (Nat)"/>
    <property type="match status" value="1"/>
</dbReference>
<dbReference type="PROSITE" id="PS51186">
    <property type="entry name" value="GNAT"/>
    <property type="match status" value="1"/>
</dbReference>
<feature type="domain" description="N-acetyltransferase" evidence="2">
    <location>
        <begin position="5"/>
        <end position="155"/>
    </location>
</feature>
<sequence length="155" mass="18429">MYTIKKIVDKEEKARIADEILHMLPDWFGIEESAQEYIRESKLMPFLVAYEDETAVGFLAIKETSPYAAEIYVMGILPQYHRSGIGKQLFDACYQWCREHNMEYLQVKTLDYSNEDTNYAKTRCFYESMGFRPMECFKTLWDEWNPCLIMIQAIR</sequence>
<gene>
    <name evidence="3" type="ORF">SAMN02746066_02465</name>
</gene>
<dbReference type="GO" id="GO:0008080">
    <property type="term" value="F:N-acetyltransferase activity"/>
    <property type="evidence" value="ECO:0007669"/>
    <property type="project" value="InterPro"/>
</dbReference>
<dbReference type="InterPro" id="IPR000182">
    <property type="entry name" value="GNAT_dom"/>
</dbReference>
<reference evidence="3 4" key="1">
    <citation type="submission" date="2016-11" db="EMBL/GenBank/DDBJ databases">
        <authorList>
            <person name="Jaros S."/>
            <person name="Januszkiewicz K."/>
            <person name="Wedrychowicz H."/>
        </authorList>
    </citation>
    <scope>NUCLEOTIDE SEQUENCE [LARGE SCALE GENOMIC DNA]</scope>
    <source>
        <strain evidence="3 4">DSM 15930</strain>
    </source>
</reference>
<evidence type="ECO:0000256" key="1">
    <source>
        <dbReference type="ARBA" id="ARBA00022679"/>
    </source>
</evidence>
<organism evidence="3 4">
    <name type="scientific">Anaerosporobacter mobilis DSM 15930</name>
    <dbReference type="NCBI Taxonomy" id="1120996"/>
    <lineage>
        <taxon>Bacteria</taxon>
        <taxon>Bacillati</taxon>
        <taxon>Bacillota</taxon>
        <taxon>Clostridia</taxon>
        <taxon>Lachnospirales</taxon>
        <taxon>Lachnospiraceae</taxon>
        <taxon>Anaerosporobacter</taxon>
    </lineage>
</organism>
<protein>
    <submittedName>
        <fullName evidence="3">N-acetylglutamate synthase, GNAT family</fullName>
    </submittedName>
</protein>
<dbReference type="InterPro" id="IPR050769">
    <property type="entry name" value="NAT_camello-type"/>
</dbReference>
<dbReference type="Gene3D" id="3.40.630.30">
    <property type="match status" value="1"/>
</dbReference>
<dbReference type="Proteomes" id="UP000184038">
    <property type="component" value="Unassembled WGS sequence"/>
</dbReference>
<dbReference type="STRING" id="1120996.SAMN02746066_02465"/>
<dbReference type="InterPro" id="IPR016181">
    <property type="entry name" value="Acyl_CoA_acyltransferase"/>
</dbReference>
<evidence type="ECO:0000313" key="4">
    <source>
        <dbReference type="Proteomes" id="UP000184038"/>
    </source>
</evidence>
<dbReference type="PANTHER" id="PTHR13947">
    <property type="entry name" value="GNAT FAMILY N-ACETYLTRANSFERASE"/>
    <property type="match status" value="1"/>
</dbReference>
<dbReference type="CDD" id="cd04301">
    <property type="entry name" value="NAT_SF"/>
    <property type="match status" value="1"/>
</dbReference>
<dbReference type="Pfam" id="PF13508">
    <property type="entry name" value="Acetyltransf_7"/>
    <property type="match status" value="1"/>
</dbReference>
<name>A0A1M7JX53_9FIRM</name>
<keyword evidence="1" id="KW-0808">Transferase</keyword>
<evidence type="ECO:0000313" key="3">
    <source>
        <dbReference type="EMBL" id="SHM57564.1"/>
    </source>
</evidence>
<proteinExistence type="predicted"/>
<dbReference type="OrthoDB" id="9783470at2"/>
<dbReference type="AlphaFoldDB" id="A0A1M7JX53"/>
<dbReference type="PANTHER" id="PTHR13947:SF37">
    <property type="entry name" value="LD18367P"/>
    <property type="match status" value="1"/>
</dbReference>
<keyword evidence="4" id="KW-1185">Reference proteome</keyword>
<dbReference type="EMBL" id="FRCP01000012">
    <property type="protein sequence ID" value="SHM57564.1"/>
    <property type="molecule type" value="Genomic_DNA"/>
</dbReference>
<dbReference type="RefSeq" id="WP_073288073.1">
    <property type="nucleotide sequence ID" value="NZ_FRCP01000012.1"/>
</dbReference>
<evidence type="ECO:0000259" key="2">
    <source>
        <dbReference type="PROSITE" id="PS51186"/>
    </source>
</evidence>
<accession>A0A1M7JX53</accession>